<dbReference type="GO" id="GO:0006420">
    <property type="term" value="P:arginyl-tRNA aminoacylation"/>
    <property type="evidence" value="ECO:0007669"/>
    <property type="project" value="InterPro"/>
</dbReference>
<dbReference type="InterPro" id="IPR009080">
    <property type="entry name" value="tRNAsynth_Ia_anticodon-bd"/>
</dbReference>
<dbReference type="InterPro" id="IPR001278">
    <property type="entry name" value="Arg-tRNA-ligase"/>
</dbReference>
<comment type="caution">
    <text evidence="7">The sequence shown here is derived from an EMBL/GenBank/DDBJ whole genome shotgun (WGS) entry which is preliminary data.</text>
</comment>
<dbReference type="GO" id="GO:0004814">
    <property type="term" value="F:arginine-tRNA ligase activity"/>
    <property type="evidence" value="ECO:0007669"/>
    <property type="project" value="UniProtKB-EC"/>
</dbReference>
<keyword evidence="2" id="KW-0436">Ligase</keyword>
<keyword evidence="3" id="KW-0547">Nucleotide-binding</keyword>
<dbReference type="SMART" id="SM00836">
    <property type="entry name" value="DALR_1"/>
    <property type="match status" value="1"/>
</dbReference>
<dbReference type="EMBL" id="JXSX01000001">
    <property type="protein sequence ID" value="KIR64596.1"/>
    <property type="molecule type" value="Genomic_DNA"/>
</dbReference>
<evidence type="ECO:0000313" key="8">
    <source>
        <dbReference type="Proteomes" id="UP000032254"/>
    </source>
</evidence>
<evidence type="ECO:0000256" key="5">
    <source>
        <dbReference type="ARBA" id="ARBA00049339"/>
    </source>
</evidence>
<sequence>MLSLDGNTAPYLQYAHARIRSIFRRAGIGQPTVAPISITHPAEHALALELVNFGAVVADVEQSLEFHRLAGYLHTLAATFSGFYEHCPVLRGQRSTR</sequence>
<organism evidence="7 8">
    <name type="scientific">Micromonospora haikouensis</name>
    <dbReference type="NCBI Taxonomy" id="686309"/>
    <lineage>
        <taxon>Bacteria</taxon>
        <taxon>Bacillati</taxon>
        <taxon>Actinomycetota</taxon>
        <taxon>Actinomycetes</taxon>
        <taxon>Micromonosporales</taxon>
        <taxon>Micromonosporaceae</taxon>
        <taxon>Micromonospora</taxon>
    </lineage>
</organism>
<evidence type="ECO:0000256" key="4">
    <source>
        <dbReference type="ARBA" id="ARBA00022840"/>
    </source>
</evidence>
<feature type="domain" description="DALR anticodon binding" evidence="6">
    <location>
        <begin position="12"/>
        <end position="95"/>
    </location>
</feature>
<evidence type="ECO:0000256" key="2">
    <source>
        <dbReference type="ARBA" id="ARBA00022598"/>
    </source>
</evidence>
<comment type="catalytic activity">
    <reaction evidence="5">
        <text>tRNA(Arg) + L-arginine + ATP = L-arginyl-tRNA(Arg) + AMP + diphosphate</text>
        <dbReference type="Rhea" id="RHEA:20301"/>
        <dbReference type="Rhea" id="RHEA-COMP:9658"/>
        <dbReference type="Rhea" id="RHEA-COMP:9673"/>
        <dbReference type="ChEBI" id="CHEBI:30616"/>
        <dbReference type="ChEBI" id="CHEBI:32682"/>
        <dbReference type="ChEBI" id="CHEBI:33019"/>
        <dbReference type="ChEBI" id="CHEBI:78442"/>
        <dbReference type="ChEBI" id="CHEBI:78513"/>
        <dbReference type="ChEBI" id="CHEBI:456215"/>
        <dbReference type="EC" id="6.1.1.19"/>
    </reaction>
</comment>
<proteinExistence type="predicted"/>
<dbReference type="EC" id="6.1.1.19" evidence="1"/>
<keyword evidence="8" id="KW-1185">Reference proteome</keyword>
<dbReference type="Pfam" id="PF05746">
    <property type="entry name" value="DALR_1"/>
    <property type="match status" value="1"/>
</dbReference>
<dbReference type="PATRIC" id="fig|47853.6.peg.599"/>
<protein>
    <recommendedName>
        <fullName evidence="1">arginine--tRNA ligase</fullName>
        <ecNumber evidence="1">6.1.1.19</ecNumber>
    </recommendedName>
</protein>
<dbReference type="PANTHER" id="PTHR11956">
    <property type="entry name" value="ARGINYL-TRNA SYNTHETASE"/>
    <property type="match status" value="1"/>
</dbReference>
<evidence type="ECO:0000313" key="7">
    <source>
        <dbReference type="EMBL" id="KIR64596.1"/>
    </source>
</evidence>
<dbReference type="AlphaFoldDB" id="A0A0D0X0B6"/>
<dbReference type="GO" id="GO:0005524">
    <property type="term" value="F:ATP binding"/>
    <property type="evidence" value="ECO:0007669"/>
    <property type="project" value="UniProtKB-KW"/>
</dbReference>
<reference evidence="7 8" key="1">
    <citation type="submission" date="2015-01" db="EMBL/GenBank/DDBJ databases">
        <title>Sequencing and annotation of Micromonospora carbonacea strain JXNU-1 genome.</title>
        <authorList>
            <person name="Long Z."/>
            <person name="Huang Y."/>
            <person name="Jiang Y."/>
        </authorList>
    </citation>
    <scope>NUCLEOTIDE SEQUENCE [LARGE SCALE GENOMIC DNA]</scope>
    <source>
        <strain evidence="7 8">JXNU-1</strain>
    </source>
</reference>
<dbReference type="InterPro" id="IPR008909">
    <property type="entry name" value="DALR_anticod-bd"/>
</dbReference>
<evidence type="ECO:0000256" key="3">
    <source>
        <dbReference type="ARBA" id="ARBA00022741"/>
    </source>
</evidence>
<name>A0A0D0X0B6_9ACTN</name>
<keyword evidence="4" id="KW-0067">ATP-binding</keyword>
<dbReference type="SUPFAM" id="SSF47323">
    <property type="entry name" value="Anticodon-binding domain of a subclass of class I aminoacyl-tRNA synthetases"/>
    <property type="match status" value="1"/>
</dbReference>
<evidence type="ECO:0000256" key="1">
    <source>
        <dbReference type="ARBA" id="ARBA00012837"/>
    </source>
</evidence>
<dbReference type="PANTHER" id="PTHR11956:SF5">
    <property type="entry name" value="ARGININE--TRNA LIGASE, CYTOPLASMIC"/>
    <property type="match status" value="1"/>
</dbReference>
<gene>
    <name evidence="7" type="ORF">TK50_02805</name>
</gene>
<dbReference type="Gene3D" id="1.10.730.10">
    <property type="entry name" value="Isoleucyl-tRNA Synthetase, Domain 1"/>
    <property type="match status" value="1"/>
</dbReference>
<evidence type="ECO:0000259" key="6">
    <source>
        <dbReference type="SMART" id="SM00836"/>
    </source>
</evidence>
<dbReference type="Proteomes" id="UP000032254">
    <property type="component" value="Unassembled WGS sequence"/>
</dbReference>
<accession>A0A0D0X0B6</accession>